<keyword evidence="2" id="KW-0418">Kinase</keyword>
<evidence type="ECO:0000259" key="6">
    <source>
        <dbReference type="Pfam" id="PF07730"/>
    </source>
</evidence>
<dbReference type="Proteomes" id="UP000177230">
    <property type="component" value="Unassembled WGS sequence"/>
</dbReference>
<dbReference type="GO" id="GO:0046983">
    <property type="term" value="F:protein dimerization activity"/>
    <property type="evidence" value="ECO:0007669"/>
    <property type="project" value="InterPro"/>
</dbReference>
<dbReference type="InterPro" id="IPR036890">
    <property type="entry name" value="HATPase_C_sf"/>
</dbReference>
<dbReference type="SUPFAM" id="SSF55874">
    <property type="entry name" value="ATPase domain of HSP90 chaperone/DNA topoisomerase II/histidine kinase"/>
    <property type="match status" value="1"/>
</dbReference>
<evidence type="ECO:0000313" key="8">
    <source>
        <dbReference type="Proteomes" id="UP000177230"/>
    </source>
</evidence>
<keyword evidence="3" id="KW-0902">Two-component regulatory system</keyword>
<dbReference type="Gene3D" id="1.20.5.1930">
    <property type="match status" value="1"/>
</dbReference>
<evidence type="ECO:0000256" key="4">
    <source>
        <dbReference type="SAM" id="Coils"/>
    </source>
</evidence>
<proteinExistence type="predicted"/>
<keyword evidence="1" id="KW-0808">Transferase</keyword>
<dbReference type="Pfam" id="PF07730">
    <property type="entry name" value="HisKA_3"/>
    <property type="match status" value="1"/>
</dbReference>
<dbReference type="PANTHER" id="PTHR24421:SF58">
    <property type="entry name" value="SIGNAL TRANSDUCTION HISTIDINE-PROTEIN KINASE_PHOSPHATASE UHPB"/>
    <property type="match status" value="1"/>
</dbReference>
<keyword evidence="4" id="KW-0175">Coiled coil</keyword>
<reference evidence="7 8" key="1">
    <citation type="journal article" date="2016" name="Nat. Commun.">
        <title>Thousands of microbial genomes shed light on interconnected biogeochemical processes in an aquifer system.</title>
        <authorList>
            <person name="Anantharaman K."/>
            <person name="Brown C.T."/>
            <person name="Hug L.A."/>
            <person name="Sharon I."/>
            <person name="Castelle C.J."/>
            <person name="Probst A.J."/>
            <person name="Thomas B.C."/>
            <person name="Singh A."/>
            <person name="Wilkins M.J."/>
            <person name="Karaoz U."/>
            <person name="Brodie E.L."/>
            <person name="Williams K.H."/>
            <person name="Hubbard S.S."/>
            <person name="Banfield J.F."/>
        </authorList>
    </citation>
    <scope>NUCLEOTIDE SEQUENCE [LARGE SCALE GENOMIC DNA]</scope>
</reference>
<accession>A0A1F5RIR6</accession>
<feature type="domain" description="Signal transduction histidine kinase subgroup 3 dimerisation and phosphoacceptor" evidence="6">
    <location>
        <begin position="202"/>
        <end position="267"/>
    </location>
</feature>
<name>A0A1F5RIR6_9BACT</name>
<organism evidence="7 8">
    <name type="scientific">Candidatus Edwardsbacteria bacterium GWF2_54_11</name>
    <dbReference type="NCBI Taxonomy" id="1817851"/>
    <lineage>
        <taxon>Bacteria</taxon>
        <taxon>Candidatus Edwardsiibacteriota</taxon>
    </lineage>
</organism>
<protein>
    <submittedName>
        <fullName evidence="7">Uncharacterized protein</fullName>
    </submittedName>
</protein>
<evidence type="ECO:0000256" key="1">
    <source>
        <dbReference type="ARBA" id="ARBA00022679"/>
    </source>
</evidence>
<evidence type="ECO:0000259" key="5">
    <source>
        <dbReference type="Pfam" id="PF02518"/>
    </source>
</evidence>
<comment type="caution">
    <text evidence="7">The sequence shown here is derived from an EMBL/GenBank/DDBJ whole genome shotgun (WGS) entry which is preliminary data.</text>
</comment>
<dbReference type="CDD" id="cd16917">
    <property type="entry name" value="HATPase_UhpB-NarQ-NarX-like"/>
    <property type="match status" value="1"/>
</dbReference>
<dbReference type="Pfam" id="PF02518">
    <property type="entry name" value="HATPase_c"/>
    <property type="match status" value="1"/>
</dbReference>
<evidence type="ECO:0000256" key="3">
    <source>
        <dbReference type="ARBA" id="ARBA00023012"/>
    </source>
</evidence>
<gene>
    <name evidence="7" type="ORF">A2024_10090</name>
</gene>
<feature type="coiled-coil region" evidence="4">
    <location>
        <begin position="160"/>
        <end position="201"/>
    </location>
</feature>
<sequence>MNKTSQNSKDRLLWQFQERVKELTALHKASAILQNDRKGVEKILGEFIKILPAAWQYPRDAAARIVAGDLSLATPNYAATRWKQSSFFGIGGGKRGRIEVSYLIKQKAAFEGPFLKEERQLIDSLAKMLHAFYQKRSAQKAIHDALDHLEEKVAKRTSLLNDANLKLKAEIAERKRSEQTIIRYQQKLKKLASELTLTEERERRAIASDLHDHIGQALAMIRVKLKNLEGNAVFSGAERDLEEIRMLLEQTISYTRNLTFELSPPVLYDLGFEAGLEWLAEQTRRKYGKAVKLLCRGPKLQLSEDLRVTLFRSVRELMVNIIKHAGADNMFIVLTNSGGRLTIEVSDDGIGLVEKGAGGAVEPGGFGLFSIREQLGCFGGRLSLAPLPGGGTQAVIICRTDGKEAG</sequence>
<dbReference type="InterPro" id="IPR003594">
    <property type="entry name" value="HATPase_dom"/>
</dbReference>
<dbReference type="InterPro" id="IPR050482">
    <property type="entry name" value="Sensor_HK_TwoCompSys"/>
</dbReference>
<evidence type="ECO:0000313" key="7">
    <source>
        <dbReference type="EMBL" id="OGF14330.1"/>
    </source>
</evidence>
<dbReference type="EMBL" id="MFFM01000003">
    <property type="protein sequence ID" value="OGF14330.1"/>
    <property type="molecule type" value="Genomic_DNA"/>
</dbReference>
<dbReference type="InterPro" id="IPR011712">
    <property type="entry name" value="Sig_transdc_His_kin_sub3_dim/P"/>
</dbReference>
<dbReference type="GO" id="GO:0000155">
    <property type="term" value="F:phosphorelay sensor kinase activity"/>
    <property type="evidence" value="ECO:0007669"/>
    <property type="project" value="InterPro"/>
</dbReference>
<dbReference type="PANTHER" id="PTHR24421">
    <property type="entry name" value="NITRATE/NITRITE SENSOR PROTEIN NARX-RELATED"/>
    <property type="match status" value="1"/>
</dbReference>
<dbReference type="AlphaFoldDB" id="A0A1F5RIR6"/>
<evidence type="ECO:0000256" key="2">
    <source>
        <dbReference type="ARBA" id="ARBA00022777"/>
    </source>
</evidence>
<dbReference type="Gene3D" id="3.30.565.10">
    <property type="entry name" value="Histidine kinase-like ATPase, C-terminal domain"/>
    <property type="match status" value="1"/>
</dbReference>
<feature type="domain" description="Histidine kinase/HSP90-like ATPase" evidence="5">
    <location>
        <begin position="308"/>
        <end position="396"/>
    </location>
</feature>
<dbReference type="GO" id="GO:0016020">
    <property type="term" value="C:membrane"/>
    <property type="evidence" value="ECO:0007669"/>
    <property type="project" value="InterPro"/>
</dbReference>